<dbReference type="PANTHER" id="PTHR35789:SF1">
    <property type="entry name" value="SPORE GERMINATION PROTEIN B3"/>
    <property type="match status" value="1"/>
</dbReference>
<dbReference type="NCBIfam" id="TIGR02887">
    <property type="entry name" value="spore_ger_x_C"/>
    <property type="match status" value="1"/>
</dbReference>
<dbReference type="InterPro" id="IPR008844">
    <property type="entry name" value="Spore_GerAC-like"/>
</dbReference>
<dbReference type="GO" id="GO:0009847">
    <property type="term" value="P:spore germination"/>
    <property type="evidence" value="ECO:0007669"/>
    <property type="project" value="InterPro"/>
</dbReference>
<dbReference type="OrthoDB" id="2592518at2"/>
<evidence type="ECO:0000256" key="5">
    <source>
        <dbReference type="ARBA" id="ARBA00023136"/>
    </source>
</evidence>
<reference evidence="10 11" key="1">
    <citation type="submission" date="2014-02" db="EMBL/GenBank/DDBJ databases">
        <title>Draft genome sequence of Lysinibacillus sinduriensis JCM 15800.</title>
        <authorList>
            <person name="Zhang F."/>
            <person name="Wang G."/>
            <person name="Zhang L."/>
        </authorList>
    </citation>
    <scope>NUCLEOTIDE SEQUENCE [LARGE SCALE GENOMIC DNA]</scope>
    <source>
        <strain evidence="10 11">JCM 15800</strain>
    </source>
</reference>
<dbReference type="eggNOG" id="ENOG502Z9GR">
    <property type="taxonomic scope" value="Bacteria"/>
</dbReference>
<comment type="caution">
    <text evidence="10">The sequence shown here is derived from an EMBL/GenBank/DDBJ whole genome shotgun (WGS) entry which is preliminary data.</text>
</comment>
<evidence type="ECO:0000313" key="11">
    <source>
        <dbReference type="Proteomes" id="UP000030408"/>
    </source>
</evidence>
<evidence type="ECO:0000313" key="10">
    <source>
        <dbReference type="EMBL" id="KGR79671.1"/>
    </source>
</evidence>
<evidence type="ECO:0000256" key="2">
    <source>
        <dbReference type="ARBA" id="ARBA00007886"/>
    </source>
</evidence>
<protein>
    <submittedName>
        <fullName evidence="10">Spore gernimation protein GerC</fullName>
    </submittedName>
</protein>
<dbReference type="Pfam" id="PF05504">
    <property type="entry name" value="Spore_GerAC"/>
    <property type="match status" value="1"/>
</dbReference>
<name>A0A0A3I4D8_9BACL</name>
<evidence type="ECO:0000259" key="8">
    <source>
        <dbReference type="Pfam" id="PF05504"/>
    </source>
</evidence>
<feature type="domain" description="Spore germination protein N-terminal" evidence="9">
    <location>
        <begin position="13"/>
        <end position="178"/>
    </location>
</feature>
<evidence type="ECO:0000256" key="3">
    <source>
        <dbReference type="ARBA" id="ARBA00022544"/>
    </source>
</evidence>
<dbReference type="Pfam" id="PF25198">
    <property type="entry name" value="Spore_GerAC_N"/>
    <property type="match status" value="1"/>
</dbReference>
<dbReference type="GO" id="GO:0016020">
    <property type="term" value="C:membrane"/>
    <property type="evidence" value="ECO:0007669"/>
    <property type="project" value="UniProtKB-SubCell"/>
</dbReference>
<dbReference type="STRING" id="1384057.CD33_00375"/>
<accession>A0A0A3I4D8</accession>
<dbReference type="InterPro" id="IPR046953">
    <property type="entry name" value="Spore_GerAC-like_C"/>
</dbReference>
<comment type="subcellular location">
    <subcellularLocation>
        <location evidence="1">Membrane</location>
        <topology evidence="1">Lipid-anchor</topology>
    </subcellularLocation>
</comment>
<dbReference type="PANTHER" id="PTHR35789">
    <property type="entry name" value="SPORE GERMINATION PROTEIN B3"/>
    <property type="match status" value="1"/>
</dbReference>
<keyword evidence="5" id="KW-0472">Membrane</keyword>
<evidence type="ECO:0000256" key="6">
    <source>
        <dbReference type="ARBA" id="ARBA00023139"/>
    </source>
</evidence>
<keyword evidence="11" id="KW-1185">Reference proteome</keyword>
<keyword evidence="3" id="KW-0309">Germination</keyword>
<dbReference type="Proteomes" id="UP000030408">
    <property type="component" value="Unassembled WGS sequence"/>
</dbReference>
<dbReference type="InterPro" id="IPR057336">
    <property type="entry name" value="GerAC_N"/>
</dbReference>
<keyword evidence="6" id="KW-0564">Palmitate</keyword>
<evidence type="ECO:0000259" key="9">
    <source>
        <dbReference type="Pfam" id="PF25198"/>
    </source>
</evidence>
<keyword evidence="4" id="KW-0732">Signal</keyword>
<evidence type="ECO:0000256" key="4">
    <source>
        <dbReference type="ARBA" id="ARBA00022729"/>
    </source>
</evidence>
<feature type="domain" description="Spore germination GerAC-like C-terminal" evidence="8">
    <location>
        <begin position="187"/>
        <end position="360"/>
    </location>
</feature>
<dbReference type="EMBL" id="JPVO01000022">
    <property type="protein sequence ID" value="KGR79671.1"/>
    <property type="molecule type" value="Genomic_DNA"/>
</dbReference>
<evidence type="ECO:0000256" key="1">
    <source>
        <dbReference type="ARBA" id="ARBA00004635"/>
    </source>
</evidence>
<proteinExistence type="inferred from homology"/>
<dbReference type="RefSeq" id="WP_036197045.1">
    <property type="nucleotide sequence ID" value="NZ_AVCY01000034.1"/>
</dbReference>
<sequence>MAILIVLAGCANREILERTSLTTLLGYDLAEDDKLAATAVIRQINPDLESKVEVQSATEETNRGALMKIELKTSKKIGVGQLRVALFGEELAKKGLDDSIHALIMNPEVSNGIYLAVVEGKANSLIESKYKNITDIGQHIFQLIDHNIEQNHALSSTLHEVNRDNTTKLTNFSLPMLKKQGEFIEISGIALFNEGKMVGSLPSEDILYAKMIRNDFQDGTLELTLPSATLKMESTISEEDIQIAIDSIKSTRKFKLVDTAVPEFNLTIDIECLLQEIQSELRVSDMKEQKNLEKQINKKIESEIKRIIQYSQEIDSDIFRFGEQYRAQNRQAKNINERWHEMYPDMKVNVTVNAKVLRDGVFQ</sequence>
<dbReference type="Gene3D" id="3.30.300.210">
    <property type="entry name" value="Nutrient germinant receptor protein C, domain 3"/>
    <property type="match status" value="1"/>
</dbReference>
<gene>
    <name evidence="10" type="ORF">CD33_00375</name>
</gene>
<comment type="similarity">
    <text evidence="2">Belongs to the GerABKC lipoprotein family.</text>
</comment>
<dbReference type="InterPro" id="IPR038501">
    <property type="entry name" value="Spore_GerAC_C_sf"/>
</dbReference>
<dbReference type="AlphaFoldDB" id="A0A0A3I4D8"/>
<organism evidence="10 11">
    <name type="scientific">Ureibacillus sinduriensis BLB-1 = JCM 15800</name>
    <dbReference type="NCBI Taxonomy" id="1384057"/>
    <lineage>
        <taxon>Bacteria</taxon>
        <taxon>Bacillati</taxon>
        <taxon>Bacillota</taxon>
        <taxon>Bacilli</taxon>
        <taxon>Bacillales</taxon>
        <taxon>Caryophanaceae</taxon>
        <taxon>Ureibacillus</taxon>
    </lineage>
</organism>
<evidence type="ECO:0000256" key="7">
    <source>
        <dbReference type="ARBA" id="ARBA00023288"/>
    </source>
</evidence>
<keyword evidence="7" id="KW-0449">Lipoprotein</keyword>